<evidence type="ECO:0000256" key="2">
    <source>
        <dbReference type="ARBA" id="ARBA00011838"/>
    </source>
</evidence>
<dbReference type="InterPro" id="IPR036919">
    <property type="entry name" value="Ribo_uL30_ferredoxin-like_sf"/>
</dbReference>
<dbReference type="HOGENOM" id="CLU_131047_1_3_7"/>
<comment type="subunit">
    <text evidence="2">Part of the 50S ribosomal subunit.</text>
</comment>
<dbReference type="SUPFAM" id="SSF55129">
    <property type="entry name" value="Ribosomal protein L30p/L7e"/>
    <property type="match status" value="1"/>
</dbReference>
<dbReference type="HAMAP" id="MF_01371_B">
    <property type="entry name" value="Ribosomal_uL30_B"/>
    <property type="match status" value="1"/>
</dbReference>
<dbReference type="NCBIfam" id="TIGR01308">
    <property type="entry name" value="rpmD_bact"/>
    <property type="match status" value="1"/>
</dbReference>
<dbReference type="InterPro" id="IPR016082">
    <property type="entry name" value="Ribosomal_uL30_ferredoxin-like"/>
</dbReference>
<reference evidence="7 8" key="1">
    <citation type="submission" date="2010-10" db="EMBL/GenBank/DDBJ databases">
        <authorList>
            <consortium name="The Broad Institute Genome Sequencing Platform"/>
            <person name="Ward D."/>
            <person name="Earl A."/>
            <person name="Feldgarden M."/>
            <person name="Young S.K."/>
            <person name="Gargeya S."/>
            <person name="Zeng Q."/>
            <person name="Alvarado L."/>
            <person name="Berlin A."/>
            <person name="Bochicchio J."/>
            <person name="Chapman S.B."/>
            <person name="Chen Z."/>
            <person name="Freedman E."/>
            <person name="Gellesch M."/>
            <person name="Goldberg J."/>
            <person name="Griggs A."/>
            <person name="Gujja S."/>
            <person name="Heilman E."/>
            <person name="Heiman D."/>
            <person name="Howarth C."/>
            <person name="Mehta T."/>
            <person name="Neiman D."/>
            <person name="Pearson M."/>
            <person name="Roberts A."/>
            <person name="Saif S."/>
            <person name="Shea T."/>
            <person name="Shenoy N."/>
            <person name="Sisk P."/>
            <person name="Stolte C."/>
            <person name="Sykes S."/>
            <person name="White J."/>
            <person name="Yandava C."/>
            <person name="Allen-Vercoe E."/>
            <person name="Sibley C."/>
            <person name="Ambrose C.E."/>
            <person name="Strauss J."/>
            <person name="Daigneault M."/>
            <person name="Haas B."/>
            <person name="Nusbaum C."/>
            <person name="Birren B."/>
        </authorList>
    </citation>
    <scope>NUCLEOTIDE SEQUENCE [LARGE SCALE GENOMIC DNA]</scope>
    <source>
        <strain evidence="7 8">3_1_6</strain>
    </source>
</reference>
<reference evidence="7 8" key="2">
    <citation type="submission" date="2013-04" db="EMBL/GenBank/DDBJ databases">
        <title>The Genome Sequence of Bilophila wadsworthia 3_1_6.</title>
        <authorList>
            <consortium name="The Broad Institute Genomics Platform"/>
            <person name="Earl A."/>
            <person name="Ward D."/>
            <person name="Feldgarden M."/>
            <person name="Gevers D."/>
            <person name="Sibley C."/>
            <person name="Strauss J."/>
            <person name="Allen-Vercoe E."/>
            <person name="Walker B."/>
            <person name="Young S."/>
            <person name="Zeng Q."/>
            <person name="Gargeya S."/>
            <person name="Fitzgerald M."/>
            <person name="Haas B."/>
            <person name="Abouelleil A."/>
            <person name="Allen A.W."/>
            <person name="Alvarado L."/>
            <person name="Arachchi H.M."/>
            <person name="Berlin A.M."/>
            <person name="Chapman S.B."/>
            <person name="Gainer-Dewar J."/>
            <person name="Goldberg J."/>
            <person name="Griggs A."/>
            <person name="Gujja S."/>
            <person name="Hansen M."/>
            <person name="Howarth C."/>
            <person name="Imamovic A."/>
            <person name="Ireland A."/>
            <person name="Larimer J."/>
            <person name="McCowan C."/>
            <person name="Murphy C."/>
            <person name="Pearson M."/>
            <person name="Poon T.W."/>
            <person name="Priest M."/>
            <person name="Roberts A."/>
            <person name="Saif S."/>
            <person name="Shea T."/>
            <person name="Sisk P."/>
            <person name="Sykes S."/>
            <person name="Wortman J."/>
            <person name="Nusbaum C."/>
            <person name="Birren B."/>
        </authorList>
    </citation>
    <scope>NUCLEOTIDE SEQUENCE [LARGE SCALE GENOMIC DNA]</scope>
    <source>
        <strain evidence="7 8">3_1_6</strain>
    </source>
</reference>
<keyword evidence="8" id="KW-1185">Reference proteome</keyword>
<feature type="domain" description="Large ribosomal subunit protein uL30-like ferredoxin-like fold" evidence="6">
    <location>
        <begin position="5"/>
        <end position="54"/>
    </location>
</feature>
<dbReference type="GO" id="GO:0006412">
    <property type="term" value="P:translation"/>
    <property type="evidence" value="ECO:0007669"/>
    <property type="project" value="InterPro"/>
</dbReference>
<keyword evidence="3 7" id="KW-0689">Ribosomal protein</keyword>
<dbReference type="OrthoDB" id="9812790at2"/>
<dbReference type="RefSeq" id="WP_005027804.1">
    <property type="nucleotide sequence ID" value="NZ_KE150238.1"/>
</dbReference>
<dbReference type="eggNOG" id="COG1841">
    <property type="taxonomic scope" value="Bacteria"/>
</dbReference>
<evidence type="ECO:0000313" key="7">
    <source>
        <dbReference type="EMBL" id="EFV44132.1"/>
    </source>
</evidence>
<comment type="caution">
    <text evidence="7">The sequence shown here is derived from an EMBL/GenBank/DDBJ whole genome shotgun (WGS) entry which is preliminary data.</text>
</comment>
<dbReference type="CDD" id="cd01658">
    <property type="entry name" value="Ribosomal_L30"/>
    <property type="match status" value="1"/>
</dbReference>
<gene>
    <name evidence="7" type="ORF">HMPREF0179_02022</name>
</gene>
<sequence length="60" mass="6649">MSEITIKLAKSRIGCTPNQKKTLDALGLRRREMVKTFPDNPAVRGMIAKVSHLVVEVTKA</sequence>
<evidence type="ECO:0000259" key="6">
    <source>
        <dbReference type="Pfam" id="PF00327"/>
    </source>
</evidence>
<comment type="similarity">
    <text evidence="1">Belongs to the universal ribosomal protein uL30 family.</text>
</comment>
<dbReference type="Pfam" id="PF00327">
    <property type="entry name" value="Ribosomal_L30"/>
    <property type="match status" value="1"/>
</dbReference>
<protein>
    <recommendedName>
        <fullName evidence="5">50S ribosomal protein L30</fullName>
    </recommendedName>
</protein>
<dbReference type="Proteomes" id="UP000006034">
    <property type="component" value="Unassembled WGS sequence"/>
</dbReference>
<dbReference type="GeneID" id="78085163"/>
<dbReference type="AlphaFoldDB" id="E5Y758"/>
<dbReference type="Gene3D" id="3.30.1390.20">
    <property type="entry name" value="Ribosomal protein L30, ferredoxin-like fold domain"/>
    <property type="match status" value="1"/>
</dbReference>
<evidence type="ECO:0000256" key="4">
    <source>
        <dbReference type="ARBA" id="ARBA00023274"/>
    </source>
</evidence>
<dbReference type="GO" id="GO:0015934">
    <property type="term" value="C:large ribosomal subunit"/>
    <property type="evidence" value="ECO:0007669"/>
    <property type="project" value="InterPro"/>
</dbReference>
<evidence type="ECO:0000313" key="8">
    <source>
        <dbReference type="Proteomes" id="UP000006034"/>
    </source>
</evidence>
<evidence type="ECO:0000256" key="5">
    <source>
        <dbReference type="ARBA" id="ARBA00035492"/>
    </source>
</evidence>
<dbReference type="GO" id="GO:0003735">
    <property type="term" value="F:structural constituent of ribosome"/>
    <property type="evidence" value="ECO:0007669"/>
    <property type="project" value="InterPro"/>
</dbReference>
<proteinExistence type="inferred from homology"/>
<dbReference type="InterPro" id="IPR005996">
    <property type="entry name" value="Ribosomal_uL30_bac-type"/>
</dbReference>
<dbReference type="STRING" id="563192.HMPREF0179_02022"/>
<accession>E5Y758</accession>
<dbReference type="PIRSF" id="PIRSF002211">
    <property type="entry name" value="Ribosomal_L30_bac-type"/>
    <property type="match status" value="1"/>
</dbReference>
<name>E5Y758_BILW3</name>
<evidence type="ECO:0000256" key="3">
    <source>
        <dbReference type="ARBA" id="ARBA00022980"/>
    </source>
</evidence>
<evidence type="ECO:0000256" key="1">
    <source>
        <dbReference type="ARBA" id="ARBA00007594"/>
    </source>
</evidence>
<dbReference type="EMBL" id="ADCP02000001">
    <property type="protein sequence ID" value="EFV44132.1"/>
    <property type="molecule type" value="Genomic_DNA"/>
</dbReference>
<organism evidence="7 8">
    <name type="scientific">Bilophila wadsworthia (strain 3_1_6)</name>
    <dbReference type="NCBI Taxonomy" id="563192"/>
    <lineage>
        <taxon>Bacteria</taxon>
        <taxon>Pseudomonadati</taxon>
        <taxon>Thermodesulfobacteriota</taxon>
        <taxon>Desulfovibrionia</taxon>
        <taxon>Desulfovibrionales</taxon>
        <taxon>Desulfovibrionaceae</taxon>
        <taxon>Bilophila</taxon>
    </lineage>
</organism>
<keyword evidence="4" id="KW-0687">Ribonucleoprotein</keyword>